<evidence type="ECO:0000256" key="2">
    <source>
        <dbReference type="ARBA" id="ARBA00022679"/>
    </source>
</evidence>
<dbReference type="Gene3D" id="1.10.8.10">
    <property type="entry name" value="DNA helicase RuvA subunit, C-terminal domain"/>
    <property type="match status" value="1"/>
</dbReference>
<dbReference type="NCBIfam" id="TIGR00536">
    <property type="entry name" value="hemK_fam"/>
    <property type="match status" value="1"/>
</dbReference>
<dbReference type="Pfam" id="PF13847">
    <property type="entry name" value="Methyltransf_31"/>
    <property type="match status" value="1"/>
</dbReference>
<dbReference type="NCBIfam" id="TIGR03534">
    <property type="entry name" value="RF_mod_PrmC"/>
    <property type="match status" value="1"/>
</dbReference>
<dbReference type="EMBL" id="QICH01000002">
    <property type="protein sequence ID" value="PXF63353.1"/>
    <property type="molecule type" value="Genomic_DNA"/>
</dbReference>
<dbReference type="InterPro" id="IPR029063">
    <property type="entry name" value="SAM-dependent_MTases_sf"/>
</dbReference>
<evidence type="ECO:0000256" key="4">
    <source>
        <dbReference type="ARBA" id="ARBA00048391"/>
    </source>
</evidence>
<keyword evidence="9" id="KW-1185">Reference proteome</keyword>
<keyword evidence="2 5" id="KW-0808">Transferase</keyword>
<feature type="domain" description="Release factor glutamine methyltransferase N-terminal" evidence="7">
    <location>
        <begin position="30"/>
        <end position="89"/>
    </location>
</feature>
<feature type="domain" description="Methyltransferase" evidence="6">
    <location>
        <begin position="127"/>
        <end position="253"/>
    </location>
</feature>
<feature type="binding site" evidence="5">
    <location>
        <position position="200"/>
    </location>
    <ligand>
        <name>S-adenosyl-L-methionine</name>
        <dbReference type="ChEBI" id="CHEBI:59789"/>
    </ligand>
</feature>
<dbReference type="Pfam" id="PF17827">
    <property type="entry name" value="PrmC_N"/>
    <property type="match status" value="1"/>
</dbReference>
<dbReference type="HAMAP" id="MF_02126">
    <property type="entry name" value="RF_methyltr_PrmC"/>
    <property type="match status" value="1"/>
</dbReference>
<accession>A0A318D3H1</accession>
<dbReference type="InterPro" id="IPR040758">
    <property type="entry name" value="PrmC_N"/>
</dbReference>
<comment type="similarity">
    <text evidence="5">Belongs to the protein N5-glutamine methyltransferase family. PrmC subfamily.</text>
</comment>
<evidence type="ECO:0000256" key="1">
    <source>
        <dbReference type="ARBA" id="ARBA00022603"/>
    </source>
</evidence>
<evidence type="ECO:0000259" key="6">
    <source>
        <dbReference type="Pfam" id="PF13847"/>
    </source>
</evidence>
<feature type="binding site" evidence="5">
    <location>
        <position position="185"/>
    </location>
    <ligand>
        <name>S-adenosyl-L-methionine</name>
        <dbReference type="ChEBI" id="CHEBI:59789"/>
    </ligand>
</feature>
<evidence type="ECO:0000256" key="5">
    <source>
        <dbReference type="HAMAP-Rule" id="MF_02126"/>
    </source>
</evidence>
<sequence>MSKTVQAALSWAIAKLEAPELDGTELDVSASKIDTPKLDAELLLADTLGKNRTWLKTWPEKELSQQELDSFEAFIMRRKAGEPVAYLLGKQDFWTFTLKVTPATLIPRPETEHLVEFALSNIPTSESFQVIDLGTGTGAIALAIASERPQATVIGLDISEQALSVAEHNRQQLNISNVDFQQGHWLRNWSGQKLDMIVSNPPYIDADDEHLKDLTFEPIGALVAGDNGLADIAEITEQAQQHLNPRGWLVFEHGFEQGRAVRDIMQQHGFTDVGTIADYAGLERVTAGRKALEQG</sequence>
<protein>
    <recommendedName>
        <fullName evidence="5">Release factor glutamine methyltransferase</fullName>
        <shortName evidence="5">RF MTase</shortName>
        <ecNumber evidence="5">2.1.1.297</ecNumber>
    </recommendedName>
    <alternativeName>
        <fullName evidence="5">N5-glutamine methyltransferase PrmC</fullName>
    </alternativeName>
    <alternativeName>
        <fullName evidence="5">Protein-(glutamine-N5) MTase PrmC</fullName>
    </alternativeName>
    <alternativeName>
        <fullName evidence="5">Protein-glutamine N-methyltransferase PrmC</fullName>
    </alternativeName>
</protein>
<keyword evidence="1 5" id="KW-0489">Methyltransferase</keyword>
<evidence type="ECO:0000313" key="8">
    <source>
        <dbReference type="EMBL" id="PXF63353.1"/>
    </source>
</evidence>
<evidence type="ECO:0000313" key="9">
    <source>
        <dbReference type="Proteomes" id="UP000247689"/>
    </source>
</evidence>
<feature type="binding site" evidence="5">
    <location>
        <begin position="134"/>
        <end position="138"/>
    </location>
    <ligand>
        <name>S-adenosyl-L-methionine</name>
        <dbReference type="ChEBI" id="CHEBI:59789"/>
    </ligand>
</feature>
<dbReference type="RefSeq" id="WP_110201156.1">
    <property type="nucleotide sequence ID" value="NZ_QICH01000002.1"/>
</dbReference>
<dbReference type="GO" id="GO:0102559">
    <property type="term" value="F:peptide chain release factor N(5)-glutamine methyltransferase activity"/>
    <property type="evidence" value="ECO:0007669"/>
    <property type="project" value="UniProtKB-EC"/>
</dbReference>
<dbReference type="PROSITE" id="PS00092">
    <property type="entry name" value="N6_MTASE"/>
    <property type="match status" value="1"/>
</dbReference>
<dbReference type="EC" id="2.1.1.297" evidence="5"/>
<reference evidence="8 9" key="1">
    <citation type="submission" date="2018-05" db="EMBL/GenBank/DDBJ databases">
        <title>Kangiella spongicola genome sequence.</title>
        <authorList>
            <person name="Maclea K.S."/>
            <person name="Goen A.E."/>
            <person name="Kelley C."/>
            <person name="Underriner A."/>
            <person name="Silverwood T."/>
            <person name="Trachtenberg A.M."/>
        </authorList>
    </citation>
    <scope>NUCLEOTIDE SEQUENCE [LARGE SCALE GENOMIC DNA]</scope>
    <source>
        <strain evidence="8 9">ATCC BAA-2076</strain>
    </source>
</reference>
<comment type="function">
    <text evidence="5">Methylates the class 1 translation termination release factors RF1/PrfA and RF2/PrfB on the glutamine residue of the universally conserved GGQ motif.</text>
</comment>
<feature type="binding site" evidence="5">
    <location>
        <begin position="200"/>
        <end position="203"/>
    </location>
    <ligand>
        <name>substrate</name>
    </ligand>
</feature>
<dbReference type="InterPro" id="IPR019874">
    <property type="entry name" value="RF_methyltr_PrmC"/>
</dbReference>
<comment type="catalytic activity">
    <reaction evidence="4 5">
        <text>L-glutaminyl-[peptide chain release factor] + S-adenosyl-L-methionine = N(5)-methyl-L-glutaminyl-[peptide chain release factor] + S-adenosyl-L-homocysteine + H(+)</text>
        <dbReference type="Rhea" id="RHEA:42896"/>
        <dbReference type="Rhea" id="RHEA-COMP:10271"/>
        <dbReference type="Rhea" id="RHEA-COMP:10272"/>
        <dbReference type="ChEBI" id="CHEBI:15378"/>
        <dbReference type="ChEBI" id="CHEBI:30011"/>
        <dbReference type="ChEBI" id="CHEBI:57856"/>
        <dbReference type="ChEBI" id="CHEBI:59789"/>
        <dbReference type="ChEBI" id="CHEBI:61891"/>
        <dbReference type="EC" id="2.1.1.297"/>
    </reaction>
</comment>
<dbReference type="InterPro" id="IPR050320">
    <property type="entry name" value="N5-glutamine_MTase"/>
</dbReference>
<organism evidence="8 9">
    <name type="scientific">Kangiella spongicola</name>
    <dbReference type="NCBI Taxonomy" id="796379"/>
    <lineage>
        <taxon>Bacteria</taxon>
        <taxon>Pseudomonadati</taxon>
        <taxon>Pseudomonadota</taxon>
        <taxon>Gammaproteobacteria</taxon>
        <taxon>Kangiellales</taxon>
        <taxon>Kangiellaceae</taxon>
        <taxon>Kangiella</taxon>
    </lineage>
</organism>
<name>A0A318D3H1_9GAMM</name>
<dbReference type="PANTHER" id="PTHR18895">
    <property type="entry name" value="HEMK METHYLTRANSFERASE"/>
    <property type="match status" value="1"/>
</dbReference>
<dbReference type="InterPro" id="IPR004556">
    <property type="entry name" value="HemK-like"/>
</dbReference>
<dbReference type="InterPro" id="IPR002052">
    <property type="entry name" value="DNA_methylase_N6_adenine_CS"/>
</dbReference>
<comment type="caution">
    <text evidence="8">The sequence shown here is derived from an EMBL/GenBank/DDBJ whole genome shotgun (WGS) entry which is preliminary data.</text>
</comment>
<dbReference type="CDD" id="cd02440">
    <property type="entry name" value="AdoMet_MTases"/>
    <property type="match status" value="1"/>
</dbReference>
<keyword evidence="3 5" id="KW-0949">S-adenosyl-L-methionine</keyword>
<gene>
    <name evidence="5 8" type="primary">prmC</name>
    <name evidence="8" type="ORF">DL796_07915</name>
</gene>
<evidence type="ECO:0000256" key="3">
    <source>
        <dbReference type="ARBA" id="ARBA00022691"/>
    </source>
</evidence>
<dbReference type="OrthoDB" id="9800643at2"/>
<dbReference type="GO" id="GO:0003676">
    <property type="term" value="F:nucleic acid binding"/>
    <property type="evidence" value="ECO:0007669"/>
    <property type="project" value="InterPro"/>
</dbReference>
<evidence type="ECO:0000259" key="7">
    <source>
        <dbReference type="Pfam" id="PF17827"/>
    </source>
</evidence>
<dbReference type="Proteomes" id="UP000247689">
    <property type="component" value="Unassembled WGS sequence"/>
</dbReference>
<feature type="binding site" evidence="5">
    <location>
        <position position="157"/>
    </location>
    <ligand>
        <name>S-adenosyl-L-methionine</name>
        <dbReference type="ChEBI" id="CHEBI:59789"/>
    </ligand>
</feature>
<dbReference type="FunFam" id="3.40.50.150:FF:000053">
    <property type="entry name" value="Release factor glutamine methyltransferase"/>
    <property type="match status" value="1"/>
</dbReference>
<dbReference type="Gene3D" id="3.40.50.150">
    <property type="entry name" value="Vaccinia Virus protein VP39"/>
    <property type="match status" value="1"/>
</dbReference>
<dbReference type="InterPro" id="IPR025714">
    <property type="entry name" value="Methyltranfer_dom"/>
</dbReference>
<dbReference type="PANTHER" id="PTHR18895:SF74">
    <property type="entry name" value="MTRF1L RELEASE FACTOR GLUTAMINE METHYLTRANSFERASE"/>
    <property type="match status" value="1"/>
</dbReference>
<dbReference type="AlphaFoldDB" id="A0A318D3H1"/>
<dbReference type="SUPFAM" id="SSF53335">
    <property type="entry name" value="S-adenosyl-L-methionine-dependent methyltransferases"/>
    <property type="match status" value="1"/>
</dbReference>
<proteinExistence type="inferred from homology"/>
<dbReference type="GO" id="GO:0032259">
    <property type="term" value="P:methylation"/>
    <property type="evidence" value="ECO:0007669"/>
    <property type="project" value="UniProtKB-KW"/>
</dbReference>